<dbReference type="RefSeq" id="WP_007399083.1">
    <property type="nucleotide sequence ID" value="NZ_CALMTF010000129.1"/>
</dbReference>
<dbReference type="EMBL" id="CP050139">
    <property type="protein sequence ID" value="QIP34628.1"/>
    <property type="molecule type" value="Genomic_DNA"/>
</dbReference>
<name>A0A181C7Y9_9PROT</name>
<keyword evidence="1" id="KW-0808">Transferase</keyword>
<dbReference type="AlphaFoldDB" id="A0A181C7Y9"/>
<dbReference type="PANTHER" id="PTHR43861:SF1">
    <property type="entry name" value="TRANS-ACONITATE 2-METHYLTRANSFERASE"/>
    <property type="match status" value="1"/>
</dbReference>
<keyword evidence="1" id="KW-0489">Methyltransferase</keyword>
<proteinExistence type="predicted"/>
<dbReference type="InterPro" id="IPR029063">
    <property type="entry name" value="SAM-dependent_MTases_sf"/>
</dbReference>
<dbReference type="Pfam" id="PF08241">
    <property type="entry name" value="Methyltransf_11"/>
    <property type="match status" value="1"/>
</dbReference>
<organism evidence="1 2">
    <name type="scientific">Komagataeibacter rhaeticus</name>
    <dbReference type="NCBI Taxonomy" id="215221"/>
    <lineage>
        <taxon>Bacteria</taxon>
        <taxon>Pseudomonadati</taxon>
        <taxon>Pseudomonadota</taxon>
        <taxon>Alphaproteobacteria</taxon>
        <taxon>Acetobacterales</taxon>
        <taxon>Acetobacteraceae</taxon>
        <taxon>Komagataeibacter</taxon>
    </lineage>
</organism>
<gene>
    <name evidence="1" type="ORF">GWK63_03215</name>
</gene>
<dbReference type="PANTHER" id="PTHR43861">
    <property type="entry name" value="TRANS-ACONITATE 2-METHYLTRANSFERASE-RELATED"/>
    <property type="match status" value="1"/>
</dbReference>
<dbReference type="GO" id="GO:0032259">
    <property type="term" value="P:methylation"/>
    <property type="evidence" value="ECO:0007669"/>
    <property type="project" value="UniProtKB-KW"/>
</dbReference>
<dbReference type="InterPro" id="IPR013216">
    <property type="entry name" value="Methyltransf_11"/>
</dbReference>
<dbReference type="Proteomes" id="UP000502533">
    <property type="component" value="Chromosome"/>
</dbReference>
<protein>
    <submittedName>
        <fullName evidence="1">Class I SAM-dependent methyltransferase</fullName>
    </submittedName>
</protein>
<accession>A0A181C7Y9</accession>
<dbReference type="GO" id="GO:0008757">
    <property type="term" value="F:S-adenosylmethionine-dependent methyltransferase activity"/>
    <property type="evidence" value="ECO:0007669"/>
    <property type="project" value="InterPro"/>
</dbReference>
<reference evidence="1 2" key="1">
    <citation type="submission" date="2020-03" db="EMBL/GenBank/DDBJ databases">
        <title>Isolation of cellulose-producing strains, genome characterization and application of the synthesized cellulose films as an economical and sustainable material for piezoelectric sensor construction.</title>
        <authorList>
            <person name="Mangayil R.K."/>
        </authorList>
    </citation>
    <scope>NUCLEOTIDE SEQUENCE [LARGE SCALE GENOMIC DNA]</scope>
    <source>
        <strain evidence="1 2">ENS 9a1a</strain>
    </source>
</reference>
<dbReference type="Gene3D" id="3.40.50.150">
    <property type="entry name" value="Vaccinia Virus protein VP39"/>
    <property type="match status" value="1"/>
</dbReference>
<evidence type="ECO:0000313" key="1">
    <source>
        <dbReference type="EMBL" id="QIP34628.1"/>
    </source>
</evidence>
<dbReference type="KEGG" id="kre:GWK63_03215"/>
<keyword evidence="2" id="KW-1185">Reference proteome</keyword>
<dbReference type="GeneID" id="85021156"/>
<evidence type="ECO:0000313" key="2">
    <source>
        <dbReference type="Proteomes" id="UP000502533"/>
    </source>
</evidence>
<dbReference type="CDD" id="cd02440">
    <property type="entry name" value="AdoMet_MTases"/>
    <property type="match status" value="1"/>
</dbReference>
<dbReference type="SUPFAM" id="SSF53335">
    <property type="entry name" value="S-adenosyl-L-methionine-dependent methyltransferases"/>
    <property type="match status" value="1"/>
</dbReference>
<sequence>MTSSHEDHNTVPAPSPQNIYDDPRFFEGYRTLREKDTGLNGALEIPAIRALLPDLRGRTVLDLGCGFGDFARHARAQGAARVTALDVSANMIEAARALTQDAAITYIHGSIEDCAMPPAAFDLAVSSLALHYIADYRAVVRRVFDCLRPGGTFIFSVEHPVQTAHPVGWVRDADGNKLHWPLDRYQQEGARSTSWFVDGVIKYHRTMETYVNTLIACGFQLRHLAEPCPPAAILQARPDLEDTVRRPPMLILVATKPVEKE</sequence>